<dbReference type="PANTHER" id="PTHR43080:SF2">
    <property type="entry name" value="CBS DOMAIN-CONTAINING PROTEIN"/>
    <property type="match status" value="1"/>
</dbReference>
<feature type="domain" description="CBS" evidence="3">
    <location>
        <begin position="75"/>
        <end position="128"/>
    </location>
</feature>
<evidence type="ECO:0000313" key="5">
    <source>
        <dbReference type="Proteomes" id="UP000583752"/>
    </source>
</evidence>
<comment type="caution">
    <text evidence="4">The sequence shown here is derived from an EMBL/GenBank/DDBJ whole genome shotgun (WGS) entry which is preliminary data.</text>
</comment>
<proteinExistence type="predicted"/>
<dbReference type="PANTHER" id="PTHR43080">
    <property type="entry name" value="CBS DOMAIN-CONTAINING PROTEIN CBSX3, MITOCHONDRIAL"/>
    <property type="match status" value="1"/>
</dbReference>
<keyword evidence="5" id="KW-1185">Reference proteome</keyword>
<dbReference type="SMART" id="SM00116">
    <property type="entry name" value="CBS"/>
    <property type="match status" value="2"/>
</dbReference>
<dbReference type="PROSITE" id="PS51371">
    <property type="entry name" value="CBS"/>
    <property type="match status" value="2"/>
</dbReference>
<dbReference type="InterPro" id="IPR046342">
    <property type="entry name" value="CBS_dom_sf"/>
</dbReference>
<evidence type="ECO:0000259" key="3">
    <source>
        <dbReference type="PROSITE" id="PS51371"/>
    </source>
</evidence>
<organism evidence="4 5">
    <name type="scientific">Massilia polaris</name>
    <dbReference type="NCBI Taxonomy" id="2728846"/>
    <lineage>
        <taxon>Bacteria</taxon>
        <taxon>Pseudomonadati</taxon>
        <taxon>Pseudomonadota</taxon>
        <taxon>Betaproteobacteria</taxon>
        <taxon>Burkholderiales</taxon>
        <taxon>Oxalobacteraceae</taxon>
        <taxon>Telluria group</taxon>
        <taxon>Massilia</taxon>
    </lineage>
</organism>
<gene>
    <name evidence="4" type="ORF">HHL21_06575</name>
</gene>
<protein>
    <submittedName>
        <fullName evidence="4">CBS domain-containing protein</fullName>
    </submittedName>
</protein>
<evidence type="ECO:0000256" key="1">
    <source>
        <dbReference type="ARBA" id="ARBA00023122"/>
    </source>
</evidence>
<feature type="domain" description="CBS" evidence="3">
    <location>
        <begin position="9"/>
        <end position="66"/>
    </location>
</feature>
<dbReference type="InterPro" id="IPR000644">
    <property type="entry name" value="CBS_dom"/>
</dbReference>
<name>A0A848HNA8_9BURK</name>
<dbReference type="RefSeq" id="WP_169464473.1">
    <property type="nucleotide sequence ID" value="NZ_JABBGG010000003.1"/>
</dbReference>
<evidence type="ECO:0000313" key="4">
    <source>
        <dbReference type="EMBL" id="NML60753.1"/>
    </source>
</evidence>
<dbReference type="SUPFAM" id="SSF54631">
    <property type="entry name" value="CBS-domain pair"/>
    <property type="match status" value="1"/>
</dbReference>
<dbReference type="InterPro" id="IPR051257">
    <property type="entry name" value="Diverse_CBS-Domain"/>
</dbReference>
<dbReference type="Proteomes" id="UP000583752">
    <property type="component" value="Unassembled WGS sequence"/>
</dbReference>
<keyword evidence="1 2" id="KW-0129">CBS domain</keyword>
<sequence length="128" mass="13869">MEQPVSFLMSTPVVTARADDTIESVSAQLSENGLSFVPVIDSPKGALLGVISAADIIQFKSAKRDPAAVRAWEICLYKPLEVNADAPISELARLMVERQEHHVVVMSKETVVGVVTSFDFVKAFIKPA</sequence>
<dbReference type="Gene3D" id="3.10.580.10">
    <property type="entry name" value="CBS-domain"/>
    <property type="match status" value="1"/>
</dbReference>
<dbReference type="Pfam" id="PF00571">
    <property type="entry name" value="CBS"/>
    <property type="match status" value="2"/>
</dbReference>
<dbReference type="AlphaFoldDB" id="A0A848HNA8"/>
<evidence type="ECO:0000256" key="2">
    <source>
        <dbReference type="PROSITE-ProRule" id="PRU00703"/>
    </source>
</evidence>
<dbReference type="EMBL" id="JABBGG010000003">
    <property type="protein sequence ID" value="NML60753.1"/>
    <property type="molecule type" value="Genomic_DNA"/>
</dbReference>
<accession>A0A848HNA8</accession>
<reference evidence="4 5" key="1">
    <citation type="submission" date="2020-04" db="EMBL/GenBank/DDBJ databases">
        <title>Massilia sp. RP-1-19 isolated from soil.</title>
        <authorList>
            <person name="Dahal R.H."/>
        </authorList>
    </citation>
    <scope>NUCLEOTIDE SEQUENCE [LARGE SCALE GENOMIC DNA]</scope>
    <source>
        <strain evidence="4 5">RP-1-19</strain>
    </source>
</reference>